<name>A0A926I8I8_9FIRM</name>
<dbReference type="EMBL" id="JACRSV010000010">
    <property type="protein sequence ID" value="MBC8561017.1"/>
    <property type="molecule type" value="Genomic_DNA"/>
</dbReference>
<proteinExistence type="predicted"/>
<keyword evidence="2" id="KW-1185">Reference proteome</keyword>
<dbReference type="RefSeq" id="WP_117511033.1">
    <property type="nucleotide sequence ID" value="NZ_JACRSV010000010.1"/>
</dbReference>
<organism evidence="1 2">
    <name type="scientific">Fumia xinanensis</name>
    <dbReference type="NCBI Taxonomy" id="2763659"/>
    <lineage>
        <taxon>Bacteria</taxon>
        <taxon>Bacillati</taxon>
        <taxon>Bacillota</taxon>
        <taxon>Clostridia</taxon>
        <taxon>Eubacteriales</taxon>
        <taxon>Oscillospiraceae</taxon>
        <taxon>Fumia</taxon>
    </lineage>
</organism>
<sequence length="82" mass="9027">MKVGAFQIGRYHAIIKKSYADGSADYETSFSDEADLMESVYCIKLCVGKMVGLATDTPKVLADVQVIRGKENIVRELEGKQP</sequence>
<comment type="caution">
    <text evidence="1">The sequence shown here is derived from an EMBL/GenBank/DDBJ whole genome shotgun (WGS) entry which is preliminary data.</text>
</comment>
<gene>
    <name evidence="1" type="ORF">H8710_13240</name>
</gene>
<evidence type="ECO:0000313" key="1">
    <source>
        <dbReference type="EMBL" id="MBC8561017.1"/>
    </source>
</evidence>
<dbReference type="AlphaFoldDB" id="A0A926I8I8"/>
<reference evidence="1" key="1">
    <citation type="submission" date="2020-08" db="EMBL/GenBank/DDBJ databases">
        <title>Genome public.</title>
        <authorList>
            <person name="Liu C."/>
            <person name="Sun Q."/>
        </authorList>
    </citation>
    <scope>NUCLEOTIDE SEQUENCE</scope>
    <source>
        <strain evidence="1">NSJ-33</strain>
    </source>
</reference>
<evidence type="ECO:0000313" key="2">
    <source>
        <dbReference type="Proteomes" id="UP000610760"/>
    </source>
</evidence>
<accession>A0A926I8I8</accession>
<dbReference type="Proteomes" id="UP000610760">
    <property type="component" value="Unassembled WGS sequence"/>
</dbReference>
<protein>
    <submittedName>
        <fullName evidence="1">Uncharacterized protein</fullName>
    </submittedName>
</protein>